<name>A0A6P1G9Q5_9RICK</name>
<gene>
    <name evidence="4" type="ORF">GP480_01855</name>
</gene>
<protein>
    <submittedName>
        <fullName evidence="4">Phage major capsid protein</fullName>
    </submittedName>
</protein>
<dbReference type="InterPro" id="IPR054612">
    <property type="entry name" value="Phage_capsid-like_C"/>
</dbReference>
<dbReference type="InterPro" id="IPR024455">
    <property type="entry name" value="Phage_capsid"/>
</dbReference>
<dbReference type="Pfam" id="PF05065">
    <property type="entry name" value="Phage_capsid"/>
    <property type="match status" value="1"/>
</dbReference>
<reference evidence="4 5" key="2">
    <citation type="journal article" date="2020" name="MBio">
        <title>Isolation and Molecular Analysis of a Novel Neorickettsia Species That Causes Potomac Horse Fever.</title>
        <authorList>
            <person name="Teymournejad O."/>
            <person name="Lin M."/>
            <person name="Bekebrede H."/>
            <person name="Kamr A."/>
            <person name="Toribio R.E."/>
            <person name="Arroyo L.G."/>
            <person name="Baird J.D."/>
            <person name="Rikihisa Y."/>
        </authorList>
    </citation>
    <scope>NUCLEOTIDE SEQUENCE [LARGE SCALE GENOMIC DNA]</scope>
    <source>
        <strain evidence="4 5">Fin17</strain>
    </source>
</reference>
<proteinExistence type="predicted"/>
<dbReference type="AlphaFoldDB" id="A0A6P1G9Q5"/>
<dbReference type="Gene3D" id="3.30.2400.10">
    <property type="entry name" value="Major capsid protein gp5"/>
    <property type="match status" value="1"/>
</dbReference>
<dbReference type="NCBIfam" id="TIGR01554">
    <property type="entry name" value="major_cap_HK97"/>
    <property type="match status" value="1"/>
</dbReference>
<sequence length="369" mass="42067">MDTTVDNLLLSLETEIKSFKEKESERLENYEKRLKNLEDGYDLAIKRPFTSSKIAEDCLYKKQLNSYLKKGLTSSIEIKSNGFPLTDTLINLLHEEMKKLSPMRQIASVNTISTDCITYISNGDALEAQWVSEDEISNSDAKEHVITTEINTYELYTQPRTTQKVLDDPSIDVERWLIEQAALAFTQLENETFITGNGEGKPHGILQHNTDSNRTQICKITSQEKNRITPEDILNLYYSLQREFSVNGTFLMHSASIQLIRGLKYEQTGNYMFQPGISIGQPDTLMGIPVIECSEMPIIATSDKSQSSTKKYPIIFGDFKRGYQIVDRSEMRVLRDPYSAKPYVSFYITKRVGAKVINPKAFVLLEMKS</sequence>
<organism evidence="4 5">
    <name type="scientific">Neorickettsia findlayensis</name>
    <dbReference type="NCBI Taxonomy" id="2686014"/>
    <lineage>
        <taxon>Bacteria</taxon>
        <taxon>Pseudomonadati</taxon>
        <taxon>Pseudomonadota</taxon>
        <taxon>Alphaproteobacteria</taxon>
        <taxon>Rickettsiales</taxon>
        <taxon>Anaplasmataceae</taxon>
        <taxon>Neorickettsia</taxon>
    </lineage>
</organism>
<dbReference type="SUPFAM" id="SSF56563">
    <property type="entry name" value="Major capsid protein gp5"/>
    <property type="match status" value="1"/>
</dbReference>
<keyword evidence="5" id="KW-1185">Reference proteome</keyword>
<dbReference type="EMBL" id="CP047224">
    <property type="protein sequence ID" value="QHD65196.1"/>
    <property type="molecule type" value="Genomic_DNA"/>
</dbReference>
<keyword evidence="2" id="KW-0175">Coiled coil</keyword>
<reference evidence="4 5" key="1">
    <citation type="journal article" date="2020" name="MBio">
        <title>Erratum for Teymournejad et al., 'Isolation and Molecular Analysis of a Novel Neorickettsia Species That Causes Potomac Horse Fever'.</title>
        <authorList>
            <person name="Teymournejad O."/>
            <person name="Lin M."/>
            <person name="Bekebrede H."/>
            <person name="Kamr A."/>
            <person name="Toribio R.E."/>
            <person name="Arroyo L.G."/>
            <person name="Baird J.D."/>
            <person name="Rikihisa Y."/>
        </authorList>
    </citation>
    <scope>NUCLEOTIDE SEQUENCE [LARGE SCALE GENOMIC DNA]</scope>
    <source>
        <strain evidence="4 5">Fin17</strain>
    </source>
</reference>
<dbReference type="Gene3D" id="3.30.2320.10">
    <property type="entry name" value="hypothetical protein PF0899 domain"/>
    <property type="match status" value="1"/>
</dbReference>
<evidence type="ECO:0000256" key="1">
    <source>
        <dbReference type="ARBA" id="ARBA00004328"/>
    </source>
</evidence>
<feature type="coiled-coil region" evidence="2">
    <location>
        <begin position="20"/>
        <end position="47"/>
    </location>
</feature>
<evidence type="ECO:0000259" key="3">
    <source>
        <dbReference type="Pfam" id="PF05065"/>
    </source>
</evidence>
<dbReference type="KEGG" id="nef:GP480_01855"/>
<dbReference type="RefSeq" id="WP_160095366.1">
    <property type="nucleotide sequence ID" value="NZ_CP047224.1"/>
</dbReference>
<accession>A0A6P1G9Q5</accession>
<evidence type="ECO:0000313" key="5">
    <source>
        <dbReference type="Proteomes" id="UP000464912"/>
    </source>
</evidence>
<evidence type="ECO:0000256" key="2">
    <source>
        <dbReference type="SAM" id="Coils"/>
    </source>
</evidence>
<comment type="subcellular location">
    <subcellularLocation>
        <location evidence="1">Virion</location>
    </subcellularLocation>
</comment>
<feature type="domain" description="Phage capsid-like C-terminal" evidence="3">
    <location>
        <begin position="84"/>
        <end position="366"/>
    </location>
</feature>
<dbReference type="Proteomes" id="UP000464912">
    <property type="component" value="Chromosome"/>
</dbReference>
<evidence type="ECO:0000313" key="4">
    <source>
        <dbReference type="EMBL" id="QHD65196.1"/>
    </source>
</evidence>